<accession>A0A158E471</accession>
<gene>
    <name evidence="2" type="ORF">AWB83_06457</name>
</gene>
<evidence type="ECO:0000259" key="1">
    <source>
        <dbReference type="Pfam" id="PF06983"/>
    </source>
</evidence>
<dbReference type="PANTHER" id="PTHR33990">
    <property type="entry name" value="PROTEIN YJDN-RELATED"/>
    <property type="match status" value="1"/>
</dbReference>
<keyword evidence="3" id="KW-1185">Reference proteome</keyword>
<dbReference type="STRING" id="1777144.AWB83_06457"/>
<dbReference type="SUPFAM" id="SSF54593">
    <property type="entry name" value="Glyoxalase/Bleomycin resistance protein/Dihydroxybiphenyl dioxygenase"/>
    <property type="match status" value="1"/>
</dbReference>
<name>A0A158E471_9BURK</name>
<proteinExistence type="predicted"/>
<evidence type="ECO:0000313" key="3">
    <source>
        <dbReference type="Proteomes" id="UP000054978"/>
    </source>
</evidence>
<dbReference type="Proteomes" id="UP000054978">
    <property type="component" value="Unassembled WGS sequence"/>
</dbReference>
<dbReference type="Pfam" id="PF06983">
    <property type="entry name" value="3-dmu-9_3-mt"/>
    <property type="match status" value="1"/>
</dbReference>
<dbReference type="CDD" id="cd06588">
    <property type="entry name" value="PhnB_like"/>
    <property type="match status" value="1"/>
</dbReference>
<dbReference type="RefSeq" id="WP_087049754.1">
    <property type="nucleotide sequence ID" value="NZ_FCOB02000047.1"/>
</dbReference>
<comment type="caution">
    <text evidence="2">The sequence shown here is derived from an EMBL/GenBank/DDBJ whole genome shotgun (WGS) entry which is preliminary data.</text>
</comment>
<dbReference type="InterPro" id="IPR028973">
    <property type="entry name" value="PhnB-like"/>
</dbReference>
<evidence type="ECO:0000313" key="2">
    <source>
        <dbReference type="EMBL" id="SAL01675.1"/>
    </source>
</evidence>
<reference evidence="2" key="1">
    <citation type="submission" date="2016-01" db="EMBL/GenBank/DDBJ databases">
        <authorList>
            <person name="Peeters C."/>
        </authorList>
    </citation>
    <scope>NUCLEOTIDE SEQUENCE [LARGE SCALE GENOMIC DNA]</scope>
    <source>
        <strain evidence="2">LMG 29326</strain>
    </source>
</reference>
<dbReference type="Gene3D" id="3.10.180.10">
    <property type="entry name" value="2,3-Dihydroxybiphenyl 1,2-Dioxygenase, domain 1"/>
    <property type="match status" value="1"/>
</dbReference>
<dbReference type="InterPro" id="IPR029068">
    <property type="entry name" value="Glyas_Bleomycin-R_OHBP_Dase"/>
</dbReference>
<sequence length="150" mass="16193">MQVQPYLFFEGRCEEAITFYRENLGAQVVMMMRFKENPDAGKQGGGEAASGCSLPPGSEDKIMHTAFTIGDSMLMASDGMCSGKPDFKGVSLSLTASDEQQAEKYFNALASGGQVQMPMTQTFFAKRFGMVADRFGVSWMVLGGVEGKPA</sequence>
<dbReference type="AlphaFoldDB" id="A0A158E471"/>
<protein>
    <submittedName>
        <fullName evidence="2">3-demethylubiquinone-9 3-methyltransferase</fullName>
    </submittedName>
</protein>
<dbReference type="EMBL" id="FCOB02000047">
    <property type="protein sequence ID" value="SAL01675.1"/>
    <property type="molecule type" value="Genomic_DNA"/>
</dbReference>
<dbReference type="OrthoDB" id="9795306at2"/>
<dbReference type="GO" id="GO:0032259">
    <property type="term" value="P:methylation"/>
    <property type="evidence" value="ECO:0007669"/>
    <property type="project" value="UniProtKB-KW"/>
</dbReference>
<organism evidence="2 3">
    <name type="scientific">Caballeronia ptereochthonis</name>
    <dbReference type="NCBI Taxonomy" id="1777144"/>
    <lineage>
        <taxon>Bacteria</taxon>
        <taxon>Pseudomonadati</taxon>
        <taxon>Pseudomonadota</taxon>
        <taxon>Betaproteobacteria</taxon>
        <taxon>Burkholderiales</taxon>
        <taxon>Burkholderiaceae</taxon>
        <taxon>Caballeronia</taxon>
    </lineage>
</organism>
<dbReference type="GO" id="GO:0008168">
    <property type="term" value="F:methyltransferase activity"/>
    <property type="evidence" value="ECO:0007669"/>
    <property type="project" value="UniProtKB-KW"/>
</dbReference>
<dbReference type="PANTHER" id="PTHR33990:SF1">
    <property type="entry name" value="PROTEIN YJDN"/>
    <property type="match status" value="1"/>
</dbReference>
<feature type="domain" description="PhnB-like" evidence="1">
    <location>
        <begin position="3"/>
        <end position="141"/>
    </location>
</feature>